<dbReference type="KEGG" id="msm:MSMEG_2221"/>
<dbReference type="EMBL" id="CP000480">
    <property type="protein sequence ID" value="ABK73133.1"/>
    <property type="molecule type" value="Genomic_DNA"/>
</dbReference>
<evidence type="ECO:0000313" key="3">
    <source>
        <dbReference type="Proteomes" id="UP000000757"/>
    </source>
</evidence>
<dbReference type="OrthoDB" id="162505at2"/>
<dbReference type="Proteomes" id="UP000000757">
    <property type="component" value="Chromosome"/>
</dbReference>
<evidence type="ECO:0000313" key="2">
    <source>
        <dbReference type="EMBL" id="ABK73133.1"/>
    </source>
</evidence>
<feature type="region of interest" description="Disordered" evidence="1">
    <location>
        <begin position="18"/>
        <end position="54"/>
    </location>
</feature>
<keyword evidence="3" id="KW-1185">Reference proteome</keyword>
<name>A0QUI5_MYCS2</name>
<evidence type="ECO:0000256" key="1">
    <source>
        <dbReference type="SAM" id="MobiDB-lite"/>
    </source>
</evidence>
<dbReference type="STRING" id="246196.MSMEG_2221"/>
<sequence length="54" mass="6228">MQMSRICAGMCAARGDRAAEAMPYQQAEIDRQKHGSTMPRSTYPTRRRWESTNH</sequence>
<protein>
    <submittedName>
        <fullName evidence="2">Uncharacterized protein</fullName>
    </submittedName>
</protein>
<organism evidence="2 3">
    <name type="scientific">Mycolicibacterium smegmatis (strain ATCC 700084 / mc(2)155)</name>
    <name type="common">Mycobacterium smegmatis</name>
    <dbReference type="NCBI Taxonomy" id="246196"/>
    <lineage>
        <taxon>Bacteria</taxon>
        <taxon>Bacillati</taxon>
        <taxon>Actinomycetota</taxon>
        <taxon>Actinomycetes</taxon>
        <taxon>Mycobacteriales</taxon>
        <taxon>Mycobacteriaceae</taxon>
        <taxon>Mycolicibacterium</taxon>
    </lineage>
</organism>
<dbReference type="AlphaFoldDB" id="A0QUI5"/>
<reference evidence="2 3" key="1">
    <citation type="submission" date="2006-10" db="EMBL/GenBank/DDBJ databases">
        <authorList>
            <person name="Fleischmann R.D."/>
            <person name="Dodson R.J."/>
            <person name="Haft D.H."/>
            <person name="Merkel J.S."/>
            <person name="Nelson W.C."/>
            <person name="Fraser C.M."/>
        </authorList>
    </citation>
    <scope>NUCLEOTIDE SEQUENCE [LARGE SCALE GENOMIC DNA]</scope>
    <source>
        <strain evidence="3">ATCC 700084 / mc(2)155</strain>
    </source>
</reference>
<dbReference type="PATRIC" id="fig|246196.19.peg.2189"/>
<proteinExistence type="predicted"/>
<gene>
    <name evidence="2" type="ordered locus">MSMEG_2221</name>
</gene>
<accession>A0QUI5</accession>